<feature type="transmembrane region" description="Helical" evidence="7">
    <location>
        <begin position="351"/>
        <end position="369"/>
    </location>
</feature>
<feature type="domain" description="Major facilitator superfamily (MFS) profile" evidence="8">
    <location>
        <begin position="25"/>
        <end position="518"/>
    </location>
</feature>
<feature type="transmembrane region" description="Helical" evidence="7">
    <location>
        <begin position="318"/>
        <end position="339"/>
    </location>
</feature>
<keyword evidence="10" id="KW-1185">Reference proteome</keyword>
<feature type="transmembrane region" description="Helical" evidence="7">
    <location>
        <begin position="149"/>
        <end position="171"/>
    </location>
</feature>
<dbReference type="InterPro" id="IPR036259">
    <property type="entry name" value="MFS_trans_sf"/>
</dbReference>
<feature type="transmembrane region" description="Helical" evidence="7">
    <location>
        <begin position="177"/>
        <end position="196"/>
    </location>
</feature>
<dbReference type="CDD" id="cd17503">
    <property type="entry name" value="MFS_LmrB_MDR_like"/>
    <property type="match status" value="1"/>
</dbReference>
<keyword evidence="3" id="KW-1003">Cell membrane</keyword>
<reference evidence="10" key="1">
    <citation type="journal article" date="2019" name="Int. J. Syst. Evol. Microbiol.">
        <title>The Global Catalogue of Microorganisms (GCM) 10K type strain sequencing project: providing services to taxonomists for standard genome sequencing and annotation.</title>
        <authorList>
            <consortium name="The Broad Institute Genomics Platform"/>
            <consortium name="The Broad Institute Genome Sequencing Center for Infectious Disease"/>
            <person name="Wu L."/>
            <person name="Ma J."/>
        </authorList>
    </citation>
    <scope>NUCLEOTIDE SEQUENCE [LARGE SCALE GENOMIC DNA]</scope>
    <source>
        <strain evidence="10">CCM 7403</strain>
    </source>
</reference>
<organism evidence="9 10">
    <name type="scientific">Nocardioides daphniae</name>
    <dbReference type="NCBI Taxonomy" id="402297"/>
    <lineage>
        <taxon>Bacteria</taxon>
        <taxon>Bacillati</taxon>
        <taxon>Actinomycetota</taxon>
        <taxon>Actinomycetes</taxon>
        <taxon>Propionibacteriales</taxon>
        <taxon>Nocardioidaceae</taxon>
        <taxon>Nocardioides</taxon>
    </lineage>
</organism>
<dbReference type="PANTHER" id="PTHR23501:SF1">
    <property type="entry name" value="TRANSPORT PROTEIN HSRA-RELATED"/>
    <property type="match status" value="1"/>
</dbReference>
<evidence type="ECO:0000256" key="7">
    <source>
        <dbReference type="SAM" id="Phobius"/>
    </source>
</evidence>
<keyword evidence="2" id="KW-0813">Transport</keyword>
<dbReference type="Pfam" id="PF07690">
    <property type="entry name" value="MFS_1"/>
    <property type="match status" value="1"/>
</dbReference>
<evidence type="ECO:0000313" key="9">
    <source>
        <dbReference type="EMBL" id="GGD09961.1"/>
    </source>
</evidence>
<dbReference type="Gene3D" id="1.20.1720.10">
    <property type="entry name" value="Multidrug resistance protein D"/>
    <property type="match status" value="1"/>
</dbReference>
<evidence type="ECO:0000256" key="6">
    <source>
        <dbReference type="ARBA" id="ARBA00023136"/>
    </source>
</evidence>
<dbReference type="InterPro" id="IPR004638">
    <property type="entry name" value="EmrB-like"/>
</dbReference>
<gene>
    <name evidence="9" type="primary">emrB</name>
    <name evidence="9" type="ORF">GCM10007231_05990</name>
</gene>
<feature type="transmembrane region" description="Helical" evidence="7">
    <location>
        <begin position="208"/>
        <end position="227"/>
    </location>
</feature>
<dbReference type="Gene3D" id="1.20.1250.20">
    <property type="entry name" value="MFS general substrate transporter like domains"/>
    <property type="match status" value="1"/>
</dbReference>
<name>A0ABQ1Q1Q4_9ACTN</name>
<protein>
    <submittedName>
        <fullName evidence="9">Multidrug resistance protein B</fullName>
    </submittedName>
</protein>
<dbReference type="PROSITE" id="PS50850">
    <property type="entry name" value="MFS"/>
    <property type="match status" value="1"/>
</dbReference>
<evidence type="ECO:0000256" key="4">
    <source>
        <dbReference type="ARBA" id="ARBA00022692"/>
    </source>
</evidence>
<feature type="transmembrane region" description="Helical" evidence="7">
    <location>
        <begin position="91"/>
        <end position="110"/>
    </location>
</feature>
<sequence length="528" mass="55787">MTSTETIPGQEPEQVEKLDRKLLLIAGVVVLGGIMSILDVTVVSVALETFAREFDATTADVAWTMTAYTLALATVIPLTGWAADRFGTKRLYLIAVALFTLGSVLCAIAPDLTWLIVFRVVQGLGGGMLMPLGMTILTRAAGPERLGRVMAVMGIPMLLGPIFGPILGGWLIDVASWHWIFLINLPIGIIGLVYAAKVLEKDHVEPSETFDFVGMALLSPGLASFLYGVSSIPGAKEESGTAWTTEVVSTMVIGAILIALFIPWALRKANVHPLMDLRLLKNKNLSVALITMSFFAIAFFGASLLFPLYFQMVRGEDALSAGLLLAPQGVGAMLTMPLAGLLADKIGPGKIVLTALTVITISVGMFTQIDADTSYAYLLAALFIMGLGLGGAMMPIMTAALATLNDHTVARGSTLLNIQQQVAASIGTAIFATLLTNFMQEKKSIQVAGELAEAEARGGDAAVAELMGQLGLNPDQLQALLARIPGDQAASFASVFVIATVLVGLCLVPALFLPREKVHAPKDVMVGH</sequence>
<accession>A0ABQ1Q1Q4</accession>
<dbReference type="Proteomes" id="UP000630594">
    <property type="component" value="Unassembled WGS sequence"/>
</dbReference>
<proteinExistence type="predicted"/>
<evidence type="ECO:0000256" key="2">
    <source>
        <dbReference type="ARBA" id="ARBA00022448"/>
    </source>
</evidence>
<dbReference type="PANTHER" id="PTHR23501">
    <property type="entry name" value="MAJOR FACILITATOR SUPERFAMILY"/>
    <property type="match status" value="1"/>
</dbReference>
<dbReference type="InterPro" id="IPR011701">
    <property type="entry name" value="MFS"/>
</dbReference>
<dbReference type="PRINTS" id="PR01036">
    <property type="entry name" value="TCRTETB"/>
</dbReference>
<feature type="transmembrane region" description="Helical" evidence="7">
    <location>
        <begin position="67"/>
        <end position="84"/>
    </location>
</feature>
<keyword evidence="5 7" id="KW-1133">Transmembrane helix</keyword>
<comment type="subcellular location">
    <subcellularLocation>
        <location evidence="1">Cell membrane</location>
        <topology evidence="1">Multi-pass membrane protein</topology>
    </subcellularLocation>
</comment>
<dbReference type="RefSeq" id="WP_229721374.1">
    <property type="nucleotide sequence ID" value="NZ_BMCK01000001.1"/>
</dbReference>
<dbReference type="SUPFAM" id="SSF103473">
    <property type="entry name" value="MFS general substrate transporter"/>
    <property type="match status" value="1"/>
</dbReference>
<feature type="transmembrane region" description="Helical" evidence="7">
    <location>
        <begin position="489"/>
        <end position="513"/>
    </location>
</feature>
<feature type="transmembrane region" description="Helical" evidence="7">
    <location>
        <begin position="116"/>
        <end position="137"/>
    </location>
</feature>
<dbReference type="EMBL" id="BMCK01000001">
    <property type="protein sequence ID" value="GGD09961.1"/>
    <property type="molecule type" value="Genomic_DNA"/>
</dbReference>
<keyword evidence="4 7" id="KW-0812">Transmembrane</keyword>
<evidence type="ECO:0000256" key="1">
    <source>
        <dbReference type="ARBA" id="ARBA00004651"/>
    </source>
</evidence>
<dbReference type="InterPro" id="IPR020846">
    <property type="entry name" value="MFS_dom"/>
</dbReference>
<evidence type="ECO:0000313" key="10">
    <source>
        <dbReference type="Proteomes" id="UP000630594"/>
    </source>
</evidence>
<feature type="transmembrane region" description="Helical" evidence="7">
    <location>
        <begin position="287"/>
        <end position="306"/>
    </location>
</feature>
<feature type="transmembrane region" description="Helical" evidence="7">
    <location>
        <begin position="247"/>
        <end position="266"/>
    </location>
</feature>
<evidence type="ECO:0000256" key="5">
    <source>
        <dbReference type="ARBA" id="ARBA00022989"/>
    </source>
</evidence>
<feature type="transmembrane region" description="Helical" evidence="7">
    <location>
        <begin position="375"/>
        <end position="401"/>
    </location>
</feature>
<dbReference type="NCBIfam" id="TIGR00711">
    <property type="entry name" value="efflux_EmrB"/>
    <property type="match status" value="1"/>
</dbReference>
<evidence type="ECO:0000259" key="8">
    <source>
        <dbReference type="PROSITE" id="PS50850"/>
    </source>
</evidence>
<comment type="caution">
    <text evidence="9">The sequence shown here is derived from an EMBL/GenBank/DDBJ whole genome shotgun (WGS) entry which is preliminary data.</text>
</comment>
<feature type="transmembrane region" description="Helical" evidence="7">
    <location>
        <begin position="22"/>
        <end position="47"/>
    </location>
</feature>
<evidence type="ECO:0000256" key="3">
    <source>
        <dbReference type="ARBA" id="ARBA00022475"/>
    </source>
</evidence>
<keyword evidence="6 7" id="KW-0472">Membrane</keyword>